<sequence length="281" mass="30538">MNNQSSLLVKTEQPGRPVDIVVTKSLGSSEEAHNMSSTKTAMRPRTTAERQPYIFAYGAAISIFSPAASAYQLCRLYNVRASPSQIARLSLSIFPHQTILKAVQMNLSTQVKENLNPWAAFAVVGVLQGGVYGQSNIYFSKALQLGKVASFAGMFRGSGFAGIRDMISQGVPFVYADSVRRNIVDPVWKTESESAATVKKWASLLSTSIAATYMSQGIHNFTIAMQSDQSLGYADAVKKVFKQHGFMGLIRGGEARVGLLLIVNILNELLLKPAWMPVPAN</sequence>
<keyword evidence="3" id="KW-0472">Membrane</keyword>
<dbReference type="SUPFAM" id="SSF103506">
    <property type="entry name" value="Mitochondrial carrier"/>
    <property type="match status" value="1"/>
</dbReference>
<organism evidence="6">
    <name type="scientific">Corethron hystrix</name>
    <dbReference type="NCBI Taxonomy" id="216773"/>
    <lineage>
        <taxon>Eukaryota</taxon>
        <taxon>Sar</taxon>
        <taxon>Stramenopiles</taxon>
        <taxon>Ochrophyta</taxon>
        <taxon>Bacillariophyta</taxon>
        <taxon>Coscinodiscophyceae</taxon>
        <taxon>Corethrophycidae</taxon>
        <taxon>Corethrales</taxon>
        <taxon>Corethraceae</taxon>
        <taxon>Corethron</taxon>
    </lineage>
</organism>
<comment type="subcellular location">
    <subcellularLocation>
        <location evidence="1">Membrane</location>
    </subcellularLocation>
</comment>
<evidence type="ECO:0000256" key="2">
    <source>
        <dbReference type="ARBA" id="ARBA00022692"/>
    </source>
</evidence>
<name>A0A6U5LMT7_9STRA</name>
<proteinExistence type="predicted"/>
<dbReference type="EMBL" id="HBFR01039217">
    <property type="protein sequence ID" value="CAD8901459.1"/>
    <property type="molecule type" value="Transcribed_RNA"/>
</dbReference>
<evidence type="ECO:0000256" key="1">
    <source>
        <dbReference type="ARBA" id="ARBA00004370"/>
    </source>
</evidence>
<dbReference type="InterPro" id="IPR023395">
    <property type="entry name" value="MCP_dom_sf"/>
</dbReference>
<accession>A0A6U5LMT7</accession>
<dbReference type="GO" id="GO:0016020">
    <property type="term" value="C:membrane"/>
    <property type="evidence" value="ECO:0007669"/>
    <property type="project" value="UniProtKB-SubCell"/>
</dbReference>
<evidence type="ECO:0000313" key="5">
    <source>
        <dbReference type="EMBL" id="CAD8901458.1"/>
    </source>
</evidence>
<dbReference type="Gene3D" id="1.50.40.10">
    <property type="entry name" value="Mitochondrial carrier domain"/>
    <property type="match status" value="1"/>
</dbReference>
<gene>
    <name evidence="4" type="ORF">CHYS00102_LOCUS28676</name>
    <name evidence="5" type="ORF">CHYS00102_LOCUS28677</name>
    <name evidence="6" type="ORF">CHYS00102_LOCUS28678</name>
</gene>
<evidence type="ECO:0000313" key="4">
    <source>
        <dbReference type="EMBL" id="CAD8901457.1"/>
    </source>
</evidence>
<reference evidence="6" key="1">
    <citation type="submission" date="2021-01" db="EMBL/GenBank/DDBJ databases">
        <authorList>
            <person name="Corre E."/>
            <person name="Pelletier E."/>
            <person name="Niang G."/>
            <person name="Scheremetjew M."/>
            <person name="Finn R."/>
            <person name="Kale V."/>
            <person name="Holt S."/>
            <person name="Cochrane G."/>
            <person name="Meng A."/>
            <person name="Brown T."/>
            <person name="Cohen L."/>
        </authorList>
    </citation>
    <scope>NUCLEOTIDE SEQUENCE</scope>
    <source>
        <strain evidence="6">308</strain>
    </source>
</reference>
<keyword evidence="2" id="KW-0812">Transmembrane</keyword>
<dbReference type="EMBL" id="HBFR01039216">
    <property type="protein sequence ID" value="CAD8901458.1"/>
    <property type="molecule type" value="Transcribed_RNA"/>
</dbReference>
<dbReference type="AlphaFoldDB" id="A0A6U5LMT7"/>
<protein>
    <recommendedName>
        <fullName evidence="7">ADP,ATP carrier protein</fullName>
    </recommendedName>
</protein>
<evidence type="ECO:0000313" key="6">
    <source>
        <dbReference type="EMBL" id="CAD8901459.1"/>
    </source>
</evidence>
<evidence type="ECO:0008006" key="7">
    <source>
        <dbReference type="Google" id="ProtNLM"/>
    </source>
</evidence>
<dbReference type="EMBL" id="HBFR01039215">
    <property type="protein sequence ID" value="CAD8901457.1"/>
    <property type="molecule type" value="Transcribed_RNA"/>
</dbReference>
<evidence type="ECO:0000256" key="3">
    <source>
        <dbReference type="ARBA" id="ARBA00023136"/>
    </source>
</evidence>